<feature type="compositionally biased region" description="Polar residues" evidence="1">
    <location>
        <begin position="958"/>
        <end position="970"/>
    </location>
</feature>
<dbReference type="EMBL" id="UXSR01000013">
    <property type="protein sequence ID" value="VDD74178.1"/>
    <property type="molecule type" value="Genomic_DNA"/>
</dbReference>
<gene>
    <name evidence="3" type="ORF">MCOS_LOCUS181</name>
</gene>
<evidence type="ECO:0000313" key="4">
    <source>
        <dbReference type="Proteomes" id="UP000267029"/>
    </source>
</evidence>
<dbReference type="PANTHER" id="PTHR15180:SF1">
    <property type="entry name" value="GENERAL TRANSCRIPTION FACTOR 3C POLYPEPTIDE 1"/>
    <property type="match status" value="1"/>
</dbReference>
<dbReference type="GO" id="GO:0003677">
    <property type="term" value="F:DNA binding"/>
    <property type="evidence" value="ECO:0007669"/>
    <property type="project" value="InterPro"/>
</dbReference>
<dbReference type="OrthoDB" id="6262911at2759"/>
<feature type="compositionally biased region" description="Low complexity" evidence="1">
    <location>
        <begin position="985"/>
        <end position="1000"/>
    </location>
</feature>
<evidence type="ECO:0000259" key="2">
    <source>
        <dbReference type="Pfam" id="PF24101"/>
    </source>
</evidence>
<feature type="region of interest" description="Disordered" evidence="1">
    <location>
        <begin position="1439"/>
        <end position="1465"/>
    </location>
</feature>
<dbReference type="Proteomes" id="UP000267029">
    <property type="component" value="Unassembled WGS sequence"/>
</dbReference>
<dbReference type="CDD" id="cd16169">
    <property type="entry name" value="Tau138_eWH"/>
    <property type="match status" value="1"/>
</dbReference>
<dbReference type="InterPro" id="IPR035625">
    <property type="entry name" value="Tfc3-like_eWH"/>
</dbReference>
<dbReference type="InterPro" id="IPR044210">
    <property type="entry name" value="Tfc3-like"/>
</dbReference>
<protein>
    <recommendedName>
        <fullName evidence="2">GTF3C1 extended winged-helix domain-containing protein</fullName>
    </recommendedName>
</protein>
<dbReference type="PANTHER" id="PTHR15180">
    <property type="entry name" value="GENERAL TRANSCRIPTION FACTOR 3C POLYPEPTIDE 1"/>
    <property type="match status" value="1"/>
</dbReference>
<dbReference type="GO" id="GO:0006384">
    <property type="term" value="P:transcription initiation at RNA polymerase III promoter"/>
    <property type="evidence" value="ECO:0007669"/>
    <property type="project" value="InterPro"/>
</dbReference>
<feature type="compositionally biased region" description="Polar residues" evidence="1">
    <location>
        <begin position="317"/>
        <end position="326"/>
    </location>
</feature>
<feature type="domain" description="GTF3C1 extended winged-helix" evidence="2">
    <location>
        <begin position="353"/>
        <end position="457"/>
    </location>
</feature>
<keyword evidence="4" id="KW-1185">Reference proteome</keyword>
<organism evidence="3 4">
    <name type="scientific">Mesocestoides corti</name>
    <name type="common">Flatworm</name>
    <dbReference type="NCBI Taxonomy" id="53468"/>
    <lineage>
        <taxon>Eukaryota</taxon>
        <taxon>Metazoa</taxon>
        <taxon>Spiralia</taxon>
        <taxon>Lophotrochozoa</taxon>
        <taxon>Platyhelminthes</taxon>
        <taxon>Cestoda</taxon>
        <taxon>Eucestoda</taxon>
        <taxon>Cyclophyllidea</taxon>
        <taxon>Mesocestoididae</taxon>
        <taxon>Mesocestoides</taxon>
    </lineage>
</organism>
<feature type="region of interest" description="Disordered" evidence="1">
    <location>
        <begin position="305"/>
        <end position="335"/>
    </location>
</feature>
<dbReference type="InterPro" id="IPR056467">
    <property type="entry name" value="eWH_GTF3C1"/>
</dbReference>
<evidence type="ECO:0000256" key="1">
    <source>
        <dbReference type="SAM" id="MobiDB-lite"/>
    </source>
</evidence>
<proteinExistence type="predicted"/>
<feature type="region of interest" description="Disordered" evidence="1">
    <location>
        <begin position="472"/>
        <end position="493"/>
    </location>
</feature>
<dbReference type="GO" id="GO:0000127">
    <property type="term" value="C:transcription factor TFIIIC complex"/>
    <property type="evidence" value="ECO:0007669"/>
    <property type="project" value="InterPro"/>
</dbReference>
<feature type="compositionally biased region" description="Basic residues" evidence="1">
    <location>
        <begin position="973"/>
        <end position="984"/>
    </location>
</feature>
<name>A0A158QS23_MESCO</name>
<feature type="compositionally biased region" description="Low complexity" evidence="1">
    <location>
        <begin position="1584"/>
        <end position="1595"/>
    </location>
</feature>
<evidence type="ECO:0000313" key="3">
    <source>
        <dbReference type="EMBL" id="VDD74178.1"/>
    </source>
</evidence>
<dbReference type="GO" id="GO:0042791">
    <property type="term" value="P:5S class rRNA transcription by RNA polymerase III"/>
    <property type="evidence" value="ECO:0007669"/>
    <property type="project" value="TreeGrafter"/>
</dbReference>
<dbReference type="Pfam" id="PF24101">
    <property type="entry name" value="WHD_GTF3C1"/>
    <property type="match status" value="1"/>
</dbReference>
<feature type="region of interest" description="Disordered" evidence="1">
    <location>
        <begin position="1580"/>
        <end position="1599"/>
    </location>
</feature>
<feature type="region of interest" description="Disordered" evidence="1">
    <location>
        <begin position="958"/>
        <end position="1012"/>
    </location>
</feature>
<accession>A0A158QS23</accession>
<dbReference type="STRING" id="53468.A0A158QS23"/>
<sequence length="1937" mass="217904">MPISHLWHILEEPLVKFPIKIDQESKEFLWSRIRHFKNFDFYVLPKDPPPYMYFDRFDNLEENSSDLCYSSSVPKTEKRLYPVDDPNVYGSCLHYKTRTFVTSVILKEDLTYKDAHCRWGDRLVVVASQALRTLFLTGSEALNASINAKLYRILELIAKSRYNGIPISGQDGILSYGESSSTVFYIRKLFSADGLIKSQTFSMGRRSFMRILKFGVQQGCLKLIHVPFGTACALVNGSDGDCGEVSAEMLRKEAAELSSLEISQAESLPESTGRRHVREAAVVYLQRPFDINKYMVEAHINRGSRPDSVSELVDGNNIDNSPTSDEPSPGDGHDLMRMENGDAFACAPYYNQRQFRKTFIIKSLEESKVFPSVVDLRSRIWAHEESQGMKGKMDRKSLARIINELVNEKRLKFIDMEIAGRRYDGSTRRVELKLVCHPSIDTDSPELIDCVMAEKRRCMIVPKSYGALRPEDALGTDNSQVVPEEPPTDSTSPYVQALTKKELELIRLPDKNISKLRRRCLLHKFLFYLLYEGPKDAKPIATSHEKWAPVYNETSVTYRYVPPSARNHAVAGWITFHDMIQAMPLGLFLAISAPGTAPRLLLQWLSVLKGGEASLRPVLREMITQQSAQASAFSPYRKDGSSPTPDALRRFELLRTPIASCPCPGGRSGGLYTWLMSRYNVTRIYSVVEQLSGHGLLTLNGQSMQDHLPMANIYVHRRAALLDTRFASPAHHILSDVSACPPPLTYHFKTMQDVDGYWLNLRAILLYTPYGFTRFSDPNINQFVHTKAPILSVGRLQDISASEQSTPTLPTLCPTSLKSPLSAVPLTGDVDIDGGTSDPVTLIGVGGLHASLYLFKAPFEEMGYGTTDQGLCTQYVPQYPSPNLQLQPVVRAKELREILGSFEPDLRTTGDGAFWPWTVQLFFNTDPVIELPPPPKLPAWLFSTRSRRFPFLIESMDSQGESGSCATGASRSRPLHRRKLRGSRRGSAGPSSDTTGSSSDANEEEENSSFEELQPILKSRKRRLQKRTSIPHIHRHALDERDVEIRNSLHYRRASWCKLEDQVLLTCRVASLFLVGHTREYVCIPYVIVRDILHEYLPLESKDKTSLACARRLKFLLMLRNEDRTRTDVLLTKVSSDPELLAKYNIGKAAWAHLYNRDARQAHQLFKDLVRLIICNFVPDLHNRCGHIINKSLVMNPSTLNEKNVNPGPRLFPIREILMNSRGTLRERYDFILLASMHHDQSLPGIGNSRPAIVAEALRNLFLGSIRFCPEPQNPQNSVLFNRILKQYPYEQMSEAVKCLSSTDSVRKLKSFEDSDLSVAGQFRVKVTLRLATWCNAQMFIYIRFFVETLKLQKQLADEARCLRAKVRRQKTKQVEAATPNEWLVAKHQFSDPTSGGLVATFFELLYSQPHVKLRVNFDMSCISILSKPCMSLEDRKAELRSTKNGEDKSPVPVAPRQSAPTSLHFGESTHIGMTVALLEGREPSKSGAEVVANSSTSTAVTESLMALLLDGVSDGVENGAKGKTPRIDIRLSLNGGSIEAVVPEAVSHVTVVDGEPEHKRLCRRTVAKFTAPLNWDSAAAKAQTGGSQETTTETPDSKSSRLLDFVFAAGDRGRPFDQIRDRFGDSKLTNHLIRKLLEDQKIFLLGRNEPRYVHWAHLRLWLIHVKDPKNHQRNESSSCSNAATASTDDEVVFKRRRLSLAVSAESFEKLTRTQSMATDSGSSAFERLADDEKSQNKDYYFIPQPWICESGVIKTNFFTHLIQSACSMISRLSGSPMDVLACQYRHILSPVSFRILCHFLHDVKVVQISRVVYNTKCSLFSKPDPVIYLAKLYLPPVGLSPTSSTVSSVDYLWRAAMAPQISDQFLLAPARELSLSLEPQFVSRMNTLFACLSESFGHTPEEPSPYVKFTRCRAPRDANVLCKQAEEGQGEADLET</sequence>
<reference evidence="3 4" key="1">
    <citation type="submission" date="2018-10" db="EMBL/GenBank/DDBJ databases">
        <authorList>
            <consortium name="Pathogen Informatics"/>
        </authorList>
    </citation>
    <scope>NUCLEOTIDE SEQUENCE [LARGE SCALE GENOMIC DNA]</scope>
</reference>
<feature type="compositionally biased region" description="Basic and acidic residues" evidence="1">
    <location>
        <begin position="1439"/>
        <end position="1450"/>
    </location>
</feature>